<dbReference type="CDD" id="cd06423">
    <property type="entry name" value="CESA_like"/>
    <property type="match status" value="1"/>
</dbReference>
<dbReference type="STRING" id="1173111.SAMN05444955_103289"/>
<feature type="transmembrane region" description="Helical" evidence="5">
    <location>
        <begin position="810"/>
        <end position="831"/>
    </location>
</feature>
<feature type="region of interest" description="Disordered" evidence="4">
    <location>
        <begin position="177"/>
        <end position="204"/>
    </location>
</feature>
<evidence type="ECO:0000256" key="3">
    <source>
        <dbReference type="ARBA" id="ARBA00022679"/>
    </source>
</evidence>
<dbReference type="Proteomes" id="UP000199695">
    <property type="component" value="Unassembled WGS sequence"/>
</dbReference>
<evidence type="ECO:0000256" key="1">
    <source>
        <dbReference type="ARBA" id="ARBA00006739"/>
    </source>
</evidence>
<reference evidence="8 9" key="1">
    <citation type="submission" date="2016-10" db="EMBL/GenBank/DDBJ databases">
        <authorList>
            <person name="de Groot N.N."/>
        </authorList>
    </citation>
    <scope>NUCLEOTIDE SEQUENCE [LARGE SCALE GENOMIC DNA]</scope>
    <source>
        <strain evidence="8 9">DSM 46701</strain>
    </source>
</reference>
<accession>A0A1H8CIB1</accession>
<dbReference type="InterPro" id="IPR029070">
    <property type="entry name" value="Chitinase_insertion_sf"/>
</dbReference>
<evidence type="ECO:0000259" key="6">
    <source>
        <dbReference type="PROSITE" id="PS51677"/>
    </source>
</evidence>
<dbReference type="GO" id="GO:0016757">
    <property type="term" value="F:glycosyltransferase activity"/>
    <property type="evidence" value="ECO:0007669"/>
    <property type="project" value="UniProtKB-KW"/>
</dbReference>
<keyword evidence="2" id="KW-0328">Glycosyltransferase</keyword>
<keyword evidence="3 8" id="KW-0808">Transferase</keyword>
<dbReference type="SUPFAM" id="SSF88713">
    <property type="entry name" value="Glycoside hydrolase/deacetylase"/>
    <property type="match status" value="1"/>
</dbReference>
<feature type="transmembrane region" description="Helical" evidence="5">
    <location>
        <begin position="1106"/>
        <end position="1129"/>
    </location>
</feature>
<dbReference type="Pfam" id="PF01522">
    <property type="entry name" value="Polysacc_deac_1"/>
    <property type="match status" value="1"/>
</dbReference>
<feature type="transmembrane region" description="Helical" evidence="5">
    <location>
        <begin position="29"/>
        <end position="51"/>
    </location>
</feature>
<evidence type="ECO:0000313" key="9">
    <source>
        <dbReference type="Proteomes" id="UP000199695"/>
    </source>
</evidence>
<dbReference type="AlphaFoldDB" id="A0A1H8CIB1"/>
<dbReference type="GO" id="GO:0005975">
    <property type="term" value="P:carbohydrate metabolic process"/>
    <property type="evidence" value="ECO:0007669"/>
    <property type="project" value="InterPro"/>
</dbReference>
<proteinExistence type="inferred from homology"/>
<feature type="transmembrane region" description="Helical" evidence="5">
    <location>
        <begin position="1136"/>
        <end position="1154"/>
    </location>
</feature>
<keyword evidence="5" id="KW-0472">Membrane</keyword>
<name>A0A1H8CIB1_9BACL</name>
<feature type="transmembrane region" description="Helical" evidence="5">
    <location>
        <begin position="58"/>
        <end position="78"/>
    </location>
</feature>
<dbReference type="PANTHER" id="PTHR43630:SF1">
    <property type="entry name" value="POLY-BETA-1,6-N-ACETYL-D-GLUCOSAMINE SYNTHASE"/>
    <property type="match status" value="1"/>
</dbReference>
<dbReference type="InterPro" id="IPR011330">
    <property type="entry name" value="Glyco_hydro/deAcase_b/a-brl"/>
</dbReference>
<keyword evidence="9" id="KW-1185">Reference proteome</keyword>
<feature type="transmembrane region" description="Helical" evidence="5">
    <location>
        <begin position="90"/>
        <end position="108"/>
    </location>
</feature>
<evidence type="ECO:0000259" key="7">
    <source>
        <dbReference type="PROSITE" id="PS51910"/>
    </source>
</evidence>
<dbReference type="GO" id="GO:0016810">
    <property type="term" value="F:hydrolase activity, acting on carbon-nitrogen (but not peptide) bonds"/>
    <property type="evidence" value="ECO:0007669"/>
    <property type="project" value="InterPro"/>
</dbReference>
<dbReference type="PANTHER" id="PTHR43630">
    <property type="entry name" value="POLY-BETA-1,6-N-ACETYL-D-GLUCOSAMINE SYNTHASE"/>
    <property type="match status" value="1"/>
</dbReference>
<evidence type="ECO:0000313" key="8">
    <source>
        <dbReference type="EMBL" id="SEM94164.1"/>
    </source>
</evidence>
<keyword evidence="5" id="KW-0812">Transmembrane</keyword>
<dbReference type="RefSeq" id="WP_170839746.1">
    <property type="nucleotide sequence ID" value="NZ_FOCQ01000003.1"/>
</dbReference>
<dbReference type="SMART" id="SM00636">
    <property type="entry name" value="Glyco_18"/>
    <property type="match status" value="1"/>
</dbReference>
<feature type="domain" description="NodB homology" evidence="6">
    <location>
        <begin position="579"/>
        <end position="766"/>
    </location>
</feature>
<dbReference type="Gene3D" id="3.10.50.10">
    <property type="match status" value="1"/>
</dbReference>
<gene>
    <name evidence="8" type="ORF">SAMN05444955_103289</name>
</gene>
<dbReference type="InterPro" id="IPR029044">
    <property type="entry name" value="Nucleotide-diphossugar_trans"/>
</dbReference>
<evidence type="ECO:0000256" key="4">
    <source>
        <dbReference type="SAM" id="MobiDB-lite"/>
    </source>
</evidence>
<feature type="domain" description="GH18" evidence="7">
    <location>
        <begin position="209"/>
        <end position="511"/>
    </location>
</feature>
<protein>
    <submittedName>
        <fullName evidence="8">Glycosyltransferase, catalytic subunit of cellulose synthase and poly-beta-1,6-N-acetylglucosamine synthase</fullName>
    </submittedName>
</protein>
<dbReference type="EMBL" id="FOCQ01000003">
    <property type="protein sequence ID" value="SEM94164.1"/>
    <property type="molecule type" value="Genomic_DNA"/>
</dbReference>
<dbReference type="SUPFAM" id="SSF51445">
    <property type="entry name" value="(Trans)glycosidases"/>
    <property type="match status" value="1"/>
</dbReference>
<dbReference type="InterPro" id="IPR001223">
    <property type="entry name" value="Glyco_hydro18_cat"/>
</dbReference>
<keyword evidence="5" id="KW-1133">Transmembrane helix</keyword>
<evidence type="ECO:0000256" key="5">
    <source>
        <dbReference type="SAM" id="Phobius"/>
    </source>
</evidence>
<dbReference type="Gene3D" id="3.20.20.80">
    <property type="entry name" value="Glycosidases"/>
    <property type="match status" value="1"/>
</dbReference>
<dbReference type="InterPro" id="IPR002509">
    <property type="entry name" value="NODB_dom"/>
</dbReference>
<evidence type="ECO:0000256" key="2">
    <source>
        <dbReference type="ARBA" id="ARBA00022676"/>
    </source>
</evidence>
<dbReference type="Pfam" id="PF13641">
    <property type="entry name" value="Glyco_tranf_2_3"/>
    <property type="match status" value="1"/>
</dbReference>
<comment type="similarity">
    <text evidence="1">Belongs to the glycosyltransferase 2 family.</text>
</comment>
<dbReference type="PROSITE" id="PS51677">
    <property type="entry name" value="NODB"/>
    <property type="match status" value="1"/>
</dbReference>
<feature type="transmembrane region" description="Helical" evidence="5">
    <location>
        <begin position="142"/>
        <end position="162"/>
    </location>
</feature>
<organism evidence="8 9">
    <name type="scientific">Lihuaxuella thermophila</name>
    <dbReference type="NCBI Taxonomy" id="1173111"/>
    <lineage>
        <taxon>Bacteria</taxon>
        <taxon>Bacillati</taxon>
        <taxon>Bacillota</taxon>
        <taxon>Bacilli</taxon>
        <taxon>Bacillales</taxon>
        <taxon>Thermoactinomycetaceae</taxon>
        <taxon>Lihuaxuella</taxon>
    </lineage>
</organism>
<dbReference type="SUPFAM" id="SSF53448">
    <property type="entry name" value="Nucleotide-diphospho-sugar transferases"/>
    <property type="match status" value="1"/>
</dbReference>
<dbReference type="Gene3D" id="3.90.550.10">
    <property type="entry name" value="Spore Coat Polysaccharide Biosynthesis Protein SpsA, Chain A"/>
    <property type="match status" value="1"/>
</dbReference>
<dbReference type="PROSITE" id="PS51910">
    <property type="entry name" value="GH18_2"/>
    <property type="match status" value="1"/>
</dbReference>
<dbReference type="GO" id="GO:0008061">
    <property type="term" value="F:chitin binding"/>
    <property type="evidence" value="ECO:0007669"/>
    <property type="project" value="InterPro"/>
</dbReference>
<dbReference type="Gene3D" id="3.20.20.370">
    <property type="entry name" value="Glycoside hydrolase/deacetylase"/>
    <property type="match status" value="1"/>
</dbReference>
<dbReference type="CDD" id="cd10962">
    <property type="entry name" value="CE4_GT2-like"/>
    <property type="match status" value="1"/>
</dbReference>
<dbReference type="InterPro" id="IPR017853">
    <property type="entry name" value="GH"/>
</dbReference>
<dbReference type="Pfam" id="PF00704">
    <property type="entry name" value="Glyco_hydro_18"/>
    <property type="match status" value="1"/>
</dbReference>
<dbReference type="InterPro" id="IPR011583">
    <property type="entry name" value="Chitinase_II/V-like_cat"/>
</dbReference>
<feature type="transmembrane region" description="Helical" evidence="5">
    <location>
        <begin position="1174"/>
        <end position="1193"/>
    </location>
</feature>
<sequence>MRRKIANLIFSVFFLGSYQRRAVGGTLGVLLGILPIGHTAWIVGLILCLIFRLNLLAVYVGISVSLLFPLIVVAAHWSGMDRFFSSPDSTALYVIAGILFLFLCYLAFRWIYKDVHIRDLTNGEKMFVFHDLGKRWTFLKRILLILGVLSLITLTVFGISLYDHPVVTPLVQKTPSDPSIQPIPAGLDHSKKTAPAFPETDSREQPKDLTTYAFYVPWDSKGWFDLNSLGHIKDIDVLIPEWYSLQSDLTLDISRQENVDQLAKKHHVQIIPRLNNFTEQKWDGSAVSRMLASPQKRASLIHELHQDVKKHGYAGINIYFEKVRPQDKKRLTAFIKELSTVFHRDGLKVIHSVPVDDPAYDYRALSNYADYLDVILYEEHHEEGAPGPIASFNWTKKSLERLPVPAGKRIISLGTYGYDWAVGSRKPAKALTFNQVMMLADRYQLKVEWDAASSNPYLRYKKGSEEHIVWFLDAPAFYNQLRLVHQYGAEGIAFWRLGSEDKAIWDLLKGKPDAVSGMRQVTSPIPEYIGDGEILSVSAIEKQGSRSVELEEGNWIKDVGYQSPSAPLQVQRYGKTAEKKIALTFDDGPDSAYTAQILDILKKHNIKASFYITGENAVLHPGLVERMYEEGHEVGNHTYSHPHLGQISPFLVRLELHSTQRLFQAFTDHTLTTFRPPYQVESEPQTRDEIRAMVRGSQYGYTMISKNIETFDWQKPSSRQITERIMEQLKLGHIVLLHDAGGDRSETVKALPELIEKLKAQGYQFVTASELIGKSKDQVMPAIQPEERIYLPFAKAVFTVTGLLQHSFTFLIYTGIGIGFVRVAFLMYFSFRQRIKFKRRVRWLDRGAQLLGFNPMVSVVIAAYNEEKVINKTIHSVLQSKYAPLEVIIVNDGSTDQTEAVIKREFAGNPQVRVITQPNSGKTAAINRGYRLARGEIIVSIDADTLIADHTIPLLVRHFQDEKVAAVSGNVKVGNVRNLLTLWQHVEYITGFNLERRAFDDLNCIPVVPGAICAWRKSAVEEVGYFKHDTLAEDTDITITLLRHGYKVEFEVLAFAYTEAPEDLKSLIKQRTRWIYGTLQCLWKHRGALFSRKQKALGFVSLPNMWIFQYGVQTFSLFVDLLCILSLFTDHAVTTMTFYIGFLMFDLLAAYFAFRLEKESPKPLIWLFIQRFVYRQLMSYVVVRSFIFAFKGISVGWNKLKRKGHVQLEQGDPLKEVG</sequence>